<dbReference type="EMBL" id="BSXV01004629">
    <property type="protein sequence ID" value="GMF00909.1"/>
    <property type="molecule type" value="Genomic_DNA"/>
</dbReference>
<organism evidence="1 2">
    <name type="scientific">Candida boidinii</name>
    <name type="common">Yeast</name>
    <dbReference type="NCBI Taxonomy" id="5477"/>
    <lineage>
        <taxon>Eukaryota</taxon>
        <taxon>Fungi</taxon>
        <taxon>Dikarya</taxon>
        <taxon>Ascomycota</taxon>
        <taxon>Saccharomycotina</taxon>
        <taxon>Pichiomycetes</taxon>
        <taxon>Pichiales</taxon>
        <taxon>Pichiaceae</taxon>
        <taxon>Ogataea</taxon>
        <taxon>Ogataea/Candida clade</taxon>
    </lineage>
</organism>
<reference evidence="1" key="1">
    <citation type="submission" date="2023-04" db="EMBL/GenBank/DDBJ databases">
        <title>Candida boidinii NBRC 1967.</title>
        <authorList>
            <person name="Ichikawa N."/>
            <person name="Sato H."/>
            <person name="Tonouchi N."/>
        </authorList>
    </citation>
    <scope>NUCLEOTIDE SEQUENCE</scope>
    <source>
        <strain evidence="1">NBRC 1967</strain>
    </source>
</reference>
<comment type="caution">
    <text evidence="1">The sequence shown here is derived from an EMBL/GenBank/DDBJ whole genome shotgun (WGS) entry which is preliminary data.</text>
</comment>
<proteinExistence type="predicted"/>
<name>A0ACB5U4B9_CANBO</name>
<evidence type="ECO:0000313" key="2">
    <source>
        <dbReference type="Proteomes" id="UP001165101"/>
    </source>
</evidence>
<accession>A0ACB5U4B9</accession>
<gene>
    <name evidence="1" type="ORF">Cboi01_000568700</name>
</gene>
<dbReference type="Proteomes" id="UP001165101">
    <property type="component" value="Unassembled WGS sequence"/>
</dbReference>
<evidence type="ECO:0000313" key="1">
    <source>
        <dbReference type="EMBL" id="GMF00909.1"/>
    </source>
</evidence>
<sequence length="353" mass="39776">MLDNSSSTSLANHSNRSSMTGNNTNTTNNNNSNPVNYRPGLRSNQIHNSVGNTNNNNNSSARPSNDVPLQDYINGQPPLPSITSIWERIDDWCENEFPELGDDIENGATTNDLNAFERDLKIHLPLDIRESYQIHDGEVQMGKKRGLIYSNPLMDLETIASETMIWRKAALKVQNTINNYKQNELMNNTTTTTHDIKQDIKDPNLGSSSSSSSADIPLNLPPNHPIARFIHNQRSIPDGAIQEVYAHDNWIPLVKDNVGNNIAVDLAPGQRGKWGQIILFGRDYDTKYVIANSWTEFLLNLVEDLESGKFIIDEIDEDLNFQENGIFYNTTSIYSIYKIVYSTNNNSTNNNNR</sequence>
<keyword evidence="2" id="KW-1185">Reference proteome</keyword>
<protein>
    <submittedName>
        <fullName evidence="1">Unnamed protein product</fullName>
    </submittedName>
</protein>